<evidence type="ECO:0000313" key="4">
    <source>
        <dbReference type="EMBL" id="TFW25501.1"/>
    </source>
</evidence>
<evidence type="ECO:0000313" key="5">
    <source>
        <dbReference type="Proteomes" id="UP000298438"/>
    </source>
</evidence>
<dbReference type="Proteomes" id="UP000298438">
    <property type="component" value="Unassembled WGS sequence"/>
</dbReference>
<dbReference type="Pfam" id="PF13937">
    <property type="entry name" value="DUF4212"/>
    <property type="match status" value="1"/>
</dbReference>
<feature type="transmembrane region" description="Helical" evidence="2">
    <location>
        <begin position="49"/>
        <end position="69"/>
    </location>
</feature>
<organism evidence="4 5">
    <name type="scientific">Zemynaea arenosa</name>
    <dbReference type="NCBI Taxonomy" id="2561931"/>
    <lineage>
        <taxon>Bacteria</taxon>
        <taxon>Pseudomonadati</taxon>
        <taxon>Pseudomonadota</taxon>
        <taxon>Betaproteobacteria</taxon>
        <taxon>Burkholderiales</taxon>
        <taxon>Oxalobacteraceae</taxon>
        <taxon>Telluria group</taxon>
        <taxon>Zemynaea</taxon>
    </lineage>
</organism>
<comment type="caution">
    <text evidence="4">The sequence shown here is derived from an EMBL/GenBank/DDBJ whole genome shotgun (WGS) entry which is preliminary data.</text>
</comment>
<evidence type="ECO:0000256" key="2">
    <source>
        <dbReference type="SAM" id="Phobius"/>
    </source>
</evidence>
<feature type="transmembrane region" description="Helical" evidence="2">
    <location>
        <begin position="81"/>
        <end position="103"/>
    </location>
</feature>
<keyword evidence="2" id="KW-0472">Membrane</keyword>
<protein>
    <submittedName>
        <fullName evidence="4">DUF4212 domain-containing protein</fullName>
    </submittedName>
</protein>
<accession>A0A4Y9SMI5</accession>
<sequence length="117" mass="12996">MPHPEHPGQSAPPQSTPPGPVPHTLADDGARRAAIVAARARHWQHTCRMTAVLLLLWLITGFGTVFFARELAHYSVFGWPLSFYFAAQGSAVIYLGIVALYALRMRALDRRYRAELA</sequence>
<feature type="region of interest" description="Disordered" evidence="1">
    <location>
        <begin position="1"/>
        <end position="26"/>
    </location>
</feature>
<gene>
    <name evidence="4" type="ORF">E4L96_05335</name>
</gene>
<keyword evidence="2" id="KW-1133">Transmembrane helix</keyword>
<dbReference type="NCBIfam" id="TIGR03647">
    <property type="entry name" value="Na_symport_sm"/>
    <property type="match status" value="1"/>
</dbReference>
<evidence type="ECO:0000256" key="1">
    <source>
        <dbReference type="SAM" id="MobiDB-lite"/>
    </source>
</evidence>
<dbReference type="AlphaFoldDB" id="A0A4Y9SMI5"/>
<proteinExistence type="predicted"/>
<keyword evidence="2" id="KW-0812">Transmembrane</keyword>
<keyword evidence="5" id="KW-1185">Reference proteome</keyword>
<reference evidence="4 5" key="1">
    <citation type="submission" date="2019-03" db="EMBL/GenBank/DDBJ databases">
        <title>Draft Genome Sequence of Massilia arenosa sp. nov., a Novel Massilia Species Isolated from a Sandy-loam Maize Soil.</title>
        <authorList>
            <person name="Raths R."/>
            <person name="Peta V."/>
            <person name="Bucking H."/>
        </authorList>
    </citation>
    <scope>NUCLEOTIDE SEQUENCE [LARGE SCALE GENOMIC DNA]</scope>
    <source>
        <strain evidence="4 5">MC02</strain>
    </source>
</reference>
<name>A0A4Y9SMI5_9BURK</name>
<dbReference type="OrthoDB" id="9797746at2"/>
<dbReference type="EMBL" id="SPVF01000076">
    <property type="protein sequence ID" value="TFW25501.1"/>
    <property type="molecule type" value="Genomic_DNA"/>
</dbReference>
<feature type="domain" description="Sodium symporter small subunit" evidence="3">
    <location>
        <begin position="40"/>
        <end position="114"/>
    </location>
</feature>
<dbReference type="InterPro" id="IPR019886">
    <property type="entry name" value="Na_symporter_ssu"/>
</dbReference>
<dbReference type="RefSeq" id="WP_135206182.1">
    <property type="nucleotide sequence ID" value="NZ_SPVF01000076.1"/>
</dbReference>
<evidence type="ECO:0000259" key="3">
    <source>
        <dbReference type="Pfam" id="PF13937"/>
    </source>
</evidence>